<dbReference type="InterPro" id="IPR005182">
    <property type="entry name" value="YdbS-like_PH"/>
</dbReference>
<evidence type="ECO:0000256" key="2">
    <source>
        <dbReference type="SAM" id="SignalP"/>
    </source>
</evidence>
<feature type="chain" id="PRO_5040960535" description="YdbS-like PH domain-containing protein" evidence="2">
    <location>
        <begin position="21"/>
        <end position="227"/>
    </location>
</feature>
<dbReference type="OrthoDB" id="3001at2759"/>
<dbReference type="PANTHER" id="PTHR35688:SF2">
    <property type="entry name" value="NAD(P)-LINKED OXIDOREDUCTASE SUPERFAMILY PROTEIN"/>
    <property type="match status" value="1"/>
</dbReference>
<dbReference type="Pfam" id="PF03703">
    <property type="entry name" value="bPH_2"/>
    <property type="match status" value="1"/>
</dbReference>
<keyword evidence="5" id="KW-1185">Reference proteome</keyword>
<dbReference type="Proteomes" id="UP001165065">
    <property type="component" value="Unassembled WGS sequence"/>
</dbReference>
<name>A0A9W7G253_9STRA</name>
<sequence length="227" mass="25034">MPSPSLPALLFFTLLTSSLSWTPSSPSLLRSRLSHSSPLSPPHRVNLADSLLSLKLSETEQGQEPTLDEIEGLNFKGKGAKRGKSKKGEVKDEKPASVAPEVEFYSGPPAITETVIPTISILTVIGIIPAAASWSRQAWVRYTITSRRLRVQSGFGGKDMAEIVWPDVVEIRSVKRLLGDGDFVFFLKDGAKFEVRNVPKYEEARTFILEQCSEDVQKAYNSKGEIN</sequence>
<reference evidence="5" key="1">
    <citation type="journal article" date="2023" name="Commun. Biol.">
        <title>Genome analysis of Parmales, the sister group of diatoms, reveals the evolutionary specialization of diatoms from phago-mixotrophs to photoautotrophs.</title>
        <authorList>
            <person name="Ban H."/>
            <person name="Sato S."/>
            <person name="Yoshikawa S."/>
            <person name="Yamada K."/>
            <person name="Nakamura Y."/>
            <person name="Ichinomiya M."/>
            <person name="Sato N."/>
            <person name="Blanc-Mathieu R."/>
            <person name="Endo H."/>
            <person name="Kuwata A."/>
            <person name="Ogata H."/>
        </authorList>
    </citation>
    <scope>NUCLEOTIDE SEQUENCE [LARGE SCALE GENOMIC DNA]</scope>
</reference>
<accession>A0A9W7G253</accession>
<evidence type="ECO:0000259" key="3">
    <source>
        <dbReference type="Pfam" id="PF03703"/>
    </source>
</evidence>
<protein>
    <recommendedName>
        <fullName evidence="3">YdbS-like PH domain-containing protein</fullName>
    </recommendedName>
</protein>
<feature type="signal peptide" evidence="2">
    <location>
        <begin position="1"/>
        <end position="20"/>
    </location>
</feature>
<dbReference type="PANTHER" id="PTHR35688">
    <property type="entry name" value="NAD(P)-LINKED OXIDOREDUCTASE SUPERFAMILY PROTEIN"/>
    <property type="match status" value="1"/>
</dbReference>
<feature type="domain" description="YdbS-like PH" evidence="3">
    <location>
        <begin position="139"/>
        <end position="208"/>
    </location>
</feature>
<evidence type="ECO:0000313" key="4">
    <source>
        <dbReference type="EMBL" id="GMI28752.1"/>
    </source>
</evidence>
<organism evidence="4 5">
    <name type="scientific">Triparma columacea</name>
    <dbReference type="NCBI Taxonomy" id="722753"/>
    <lineage>
        <taxon>Eukaryota</taxon>
        <taxon>Sar</taxon>
        <taxon>Stramenopiles</taxon>
        <taxon>Ochrophyta</taxon>
        <taxon>Bolidophyceae</taxon>
        <taxon>Parmales</taxon>
        <taxon>Triparmaceae</taxon>
        <taxon>Triparma</taxon>
    </lineage>
</organism>
<comment type="caution">
    <text evidence="4">The sequence shown here is derived from an EMBL/GenBank/DDBJ whole genome shotgun (WGS) entry which is preliminary data.</text>
</comment>
<evidence type="ECO:0000256" key="1">
    <source>
        <dbReference type="SAM" id="MobiDB-lite"/>
    </source>
</evidence>
<keyword evidence="2" id="KW-0732">Signal</keyword>
<feature type="region of interest" description="Disordered" evidence="1">
    <location>
        <begin position="58"/>
        <end position="94"/>
    </location>
</feature>
<evidence type="ECO:0000313" key="5">
    <source>
        <dbReference type="Proteomes" id="UP001165065"/>
    </source>
</evidence>
<gene>
    <name evidence="4" type="ORF">TrCOL_g2173</name>
</gene>
<dbReference type="EMBL" id="BRYA01000669">
    <property type="protein sequence ID" value="GMI28752.1"/>
    <property type="molecule type" value="Genomic_DNA"/>
</dbReference>
<proteinExistence type="predicted"/>
<dbReference type="AlphaFoldDB" id="A0A9W7G253"/>